<dbReference type="GO" id="GO:0051017">
    <property type="term" value="P:actin filament bundle assembly"/>
    <property type="evidence" value="ECO:0007669"/>
    <property type="project" value="TreeGrafter"/>
</dbReference>
<dbReference type="SUPFAM" id="SSF101447">
    <property type="entry name" value="Formin homology 2 domain (FH2 domain)"/>
    <property type="match status" value="1"/>
</dbReference>
<dbReference type="GeneID" id="80876500"/>
<feature type="domain" description="GBD/FH3" evidence="3">
    <location>
        <begin position="89"/>
        <end position="486"/>
    </location>
</feature>
<dbReference type="KEGG" id="som:SOMG_03020"/>
<dbReference type="PROSITE" id="PS51444">
    <property type="entry name" value="FH2"/>
    <property type="match status" value="1"/>
</dbReference>
<dbReference type="InterPro" id="IPR016024">
    <property type="entry name" value="ARM-type_fold"/>
</dbReference>
<feature type="region of interest" description="Disordered" evidence="2">
    <location>
        <begin position="660"/>
        <end position="686"/>
    </location>
</feature>
<dbReference type="Proteomes" id="UP001212411">
    <property type="component" value="Chromosome 2"/>
</dbReference>
<evidence type="ECO:0000259" key="3">
    <source>
        <dbReference type="PROSITE" id="PS51232"/>
    </source>
</evidence>
<dbReference type="InterPro" id="IPR042201">
    <property type="entry name" value="FH2_Formin_sf"/>
</dbReference>
<feature type="region of interest" description="Disordered" evidence="2">
    <location>
        <begin position="1273"/>
        <end position="1293"/>
    </location>
</feature>
<dbReference type="PANTHER" id="PTHR47102">
    <property type="entry name" value="PROTEIN BNI1"/>
    <property type="match status" value="1"/>
</dbReference>
<feature type="region of interest" description="Disordered" evidence="2">
    <location>
        <begin position="747"/>
        <end position="812"/>
    </location>
</feature>
<dbReference type="PROSITE" id="PS51232">
    <property type="entry name" value="GBD_FH3"/>
    <property type="match status" value="1"/>
</dbReference>
<dbReference type="SMART" id="SM01140">
    <property type="entry name" value="Drf_GBD"/>
    <property type="match status" value="1"/>
</dbReference>
<proteinExistence type="predicted"/>
<accession>A0AAF0AX85</accession>
<feature type="compositionally biased region" description="Acidic residues" evidence="2">
    <location>
        <begin position="667"/>
        <end position="676"/>
    </location>
</feature>
<evidence type="ECO:0000313" key="5">
    <source>
        <dbReference type="EMBL" id="WBW74552.1"/>
    </source>
</evidence>
<dbReference type="Gene3D" id="1.25.10.10">
    <property type="entry name" value="Leucine-rich Repeat Variant"/>
    <property type="match status" value="1"/>
</dbReference>
<keyword evidence="1" id="KW-0175">Coiled coil</keyword>
<dbReference type="RefSeq" id="XP_056038795.1">
    <property type="nucleotide sequence ID" value="XM_056181811.1"/>
</dbReference>
<dbReference type="InterPro" id="IPR014768">
    <property type="entry name" value="GBD/FH3_dom"/>
</dbReference>
<dbReference type="GO" id="GO:0043332">
    <property type="term" value="C:mating projection tip"/>
    <property type="evidence" value="ECO:0007669"/>
    <property type="project" value="TreeGrafter"/>
</dbReference>
<protein>
    <submittedName>
        <fullName evidence="5">Formin For3</fullName>
    </submittedName>
</protein>
<name>A0AAF0AX85_9SCHI</name>
<dbReference type="InterPro" id="IPR011989">
    <property type="entry name" value="ARM-like"/>
</dbReference>
<dbReference type="GO" id="GO:0003779">
    <property type="term" value="F:actin binding"/>
    <property type="evidence" value="ECO:0007669"/>
    <property type="project" value="InterPro"/>
</dbReference>
<dbReference type="Pfam" id="PF02181">
    <property type="entry name" value="FH2"/>
    <property type="match status" value="1"/>
</dbReference>
<evidence type="ECO:0000313" key="6">
    <source>
        <dbReference type="Proteomes" id="UP001212411"/>
    </source>
</evidence>
<dbReference type="SUPFAM" id="SSF48371">
    <property type="entry name" value="ARM repeat"/>
    <property type="match status" value="1"/>
</dbReference>
<dbReference type="GO" id="GO:0015629">
    <property type="term" value="C:actin cytoskeleton"/>
    <property type="evidence" value="ECO:0007669"/>
    <property type="project" value="UniProtKB-ARBA"/>
</dbReference>
<dbReference type="InterPro" id="IPR051661">
    <property type="entry name" value="Actin_filament_regulator"/>
</dbReference>
<sequence>MSIRSFQNPSEIDSKDYSWNTQLYEDRSATPSTVSLSEPYDLSNIQLHSENESREDIVSLGQASDNSLQYMCYRIVYHHKIKVFDKLYAEATDIRKKYPMENRLVPKPPVVKEIQDPSKRLGIYGPDTPLTKDVTILDEDTYAVILERIDFYIEKIVEVPTNLEHMAALNLQLQTQPIWWIDEFAERNGVESLLTSLRNLGHIPKRHANTEVEVLLIQSLFHSLNSGVARNRLYLSAKCAVPGFNAIGALAESMFSKSLNARRISTFILKIICSRKFEHGQSSVVKALEWLVEQGASKTRFSRWMSALHDVVSNIQSHADNLILPNNELANLQGTDCLIDYLVVTFNLIRGICSCTADLRSRCNIRREFLSAGLGKTLEIMQRWKNISLRTVVVNLLNEHNGDAQSYKKFMIANSANEERSEIASLKSANVTTDRQVNEENPQQSQMLNAFQKICSRLIDHDSQSSFYNLLQSLGNEKDLEKIEKSMHLLVFTLNAIDDYKSARVDSNVGFNIVSQRLLDRMGTADELSDYKTRQSELVLENKRLHDQVDALLSQLNVGPRDPMQFLKTQLNELRREIDQRERLLISMQREFDGRYKAQLFAYSKLQSQLEAAQSAGNSNLQNAYSSGKPLLKKSISQDSLDAMSKDFAYSVVSNLEDSEHYITPEKDEEESEVESEVSSLEESNEATAQFINTPTTTHAVVAPPTQLGPPPPPPPPVPIMGVSKVAVPSAVSLPPPPPPPPFVIGGLNGPPPPPPPPPGVTPGGRFVASAPVQPSLAATEQATEKTEEELKEEEEKARQQREEAERRAREAVEKYTKIPSFRDYYEPKHQLKRVHWERVEPPSGHNIFVKFPIDIETIGRTLLNSGWLQILDEKFDNTRRIETKTVTKETSPNALLSPNVKQHLEIVLRSVSEFTPEELVRMFLTDPNFLSPAIQFFHKSGFATQEGLLAPFASYWTDYSKPEDKRTPPKDNVHQLGYYERFFVLFIVNLRHYFQQRMYGLRLRETFLPEIENIEVHVKKVVDVCRSILEDKYFSGFFQVLLNLGNYINDPLDKARAFSLPMVYRLETLRDCTFSNTLLHYFEDIIRTQFPEYEKSETTFKKIQSICSYGIDGLVSEMDSVYEQYLHFKNEIEKGALSKREEHHPEDKVIDAIYEWYEKASEKIKSFMALKRDFLKLTEDTVKYLCEFKNVEVVRNTFLKNLTSFYIIYCNVRNDNARKREREAQARRTEDSKKLIMERKKTSIVAQYRKEIPEEPSGSASNQDLITDIGSSRAVDSSETLADETSGDGNQELHDTLLSELGKQISEGADKANNGNPVNELGLATKDEDVIELTSETDDIATRAKSMLLKIKNTEKRGNNVQIDPMNMDEDSLRAQLKAANHPQKVSLPQGKKKDSVEASLAKSILANLTNPSAREFHS</sequence>
<dbReference type="Gene3D" id="1.20.58.2220">
    <property type="entry name" value="Formin, FH2 domain"/>
    <property type="match status" value="1"/>
</dbReference>
<organism evidence="5 6">
    <name type="scientific">Schizosaccharomyces osmophilus</name>
    <dbReference type="NCBI Taxonomy" id="2545709"/>
    <lineage>
        <taxon>Eukaryota</taxon>
        <taxon>Fungi</taxon>
        <taxon>Dikarya</taxon>
        <taxon>Ascomycota</taxon>
        <taxon>Taphrinomycotina</taxon>
        <taxon>Schizosaccharomycetes</taxon>
        <taxon>Schizosaccharomycetales</taxon>
        <taxon>Schizosaccharomycetaceae</taxon>
        <taxon>Schizosaccharomyces</taxon>
    </lineage>
</organism>
<feature type="compositionally biased region" description="Pro residues" evidence="2">
    <location>
        <begin position="750"/>
        <end position="761"/>
    </location>
</feature>
<dbReference type="GO" id="GO:0005938">
    <property type="term" value="C:cell cortex"/>
    <property type="evidence" value="ECO:0007669"/>
    <property type="project" value="UniProtKB-ARBA"/>
</dbReference>
<dbReference type="EMBL" id="CP115612">
    <property type="protein sequence ID" value="WBW74552.1"/>
    <property type="molecule type" value="Genomic_DNA"/>
</dbReference>
<evidence type="ECO:0000256" key="1">
    <source>
        <dbReference type="SAM" id="Coils"/>
    </source>
</evidence>
<feature type="compositionally biased region" description="Basic and acidic residues" evidence="2">
    <location>
        <begin position="794"/>
        <end position="812"/>
    </location>
</feature>
<dbReference type="Pfam" id="PF06367">
    <property type="entry name" value="Drf_FH3"/>
    <property type="match status" value="1"/>
</dbReference>
<reference evidence="5 6" key="1">
    <citation type="journal article" date="2023" name="G3 (Bethesda)">
        <title>A high-quality reference genome for the fission yeast Schizosaccharomyces osmophilus.</title>
        <authorList>
            <person name="Jia G.S."/>
            <person name="Zhang W.C."/>
            <person name="Liang Y."/>
            <person name="Liu X.H."/>
            <person name="Rhind N."/>
            <person name="Pidoux A."/>
            <person name="Brysch-Herzberg M."/>
            <person name="Du L.L."/>
        </authorList>
    </citation>
    <scope>NUCLEOTIDE SEQUENCE [LARGE SCALE GENOMIC DNA]</scope>
    <source>
        <strain evidence="5 6">CBS 15793</strain>
    </source>
</reference>
<feature type="coiled-coil region" evidence="1">
    <location>
        <begin position="564"/>
        <end position="591"/>
    </location>
</feature>
<evidence type="ECO:0000259" key="4">
    <source>
        <dbReference type="PROSITE" id="PS51444"/>
    </source>
</evidence>
<evidence type="ECO:0000256" key="2">
    <source>
        <dbReference type="SAM" id="MobiDB-lite"/>
    </source>
</evidence>
<keyword evidence="6" id="KW-1185">Reference proteome</keyword>
<dbReference type="SMART" id="SM01139">
    <property type="entry name" value="Drf_FH3"/>
    <property type="match status" value="1"/>
</dbReference>
<dbReference type="SMART" id="SM00498">
    <property type="entry name" value="FH2"/>
    <property type="match status" value="1"/>
</dbReference>
<dbReference type="InterPro" id="IPR015425">
    <property type="entry name" value="FH2_Formin"/>
</dbReference>
<dbReference type="GO" id="GO:1903475">
    <property type="term" value="P:mitotic actomyosin contractile ring assembly"/>
    <property type="evidence" value="ECO:0007669"/>
    <property type="project" value="TreeGrafter"/>
</dbReference>
<feature type="domain" description="FH2" evidence="4">
    <location>
        <begin position="822"/>
        <end position="1236"/>
    </location>
</feature>
<dbReference type="GO" id="GO:0031267">
    <property type="term" value="F:small GTPase binding"/>
    <property type="evidence" value="ECO:0007669"/>
    <property type="project" value="InterPro"/>
</dbReference>
<dbReference type="PANTHER" id="PTHR47102:SF3">
    <property type="entry name" value="FORMIN-3"/>
    <property type="match status" value="1"/>
</dbReference>
<dbReference type="GO" id="GO:0051016">
    <property type="term" value="P:barbed-end actin filament capping"/>
    <property type="evidence" value="ECO:0007669"/>
    <property type="project" value="TreeGrafter"/>
</dbReference>
<dbReference type="InterPro" id="IPR010473">
    <property type="entry name" value="GTPase-bd"/>
</dbReference>
<dbReference type="InterPro" id="IPR010472">
    <property type="entry name" value="FH3_dom"/>
</dbReference>
<dbReference type="GO" id="GO:0032153">
    <property type="term" value="C:cell division site"/>
    <property type="evidence" value="ECO:0007669"/>
    <property type="project" value="TreeGrafter"/>
</dbReference>
<gene>
    <name evidence="5" type="primary">for3</name>
    <name evidence="5" type="ORF">SOMG_03020</name>
</gene>